<dbReference type="PANTHER" id="PTHR42852:SF6">
    <property type="entry name" value="THIOL:DISULFIDE INTERCHANGE PROTEIN DSBE"/>
    <property type="match status" value="1"/>
</dbReference>
<comment type="caution">
    <text evidence="6">The sequence shown here is derived from an EMBL/GenBank/DDBJ whole genome shotgun (WGS) entry which is preliminary data.</text>
</comment>
<accession>A0ABS4BT30</accession>
<evidence type="ECO:0000259" key="5">
    <source>
        <dbReference type="PROSITE" id="PS51352"/>
    </source>
</evidence>
<dbReference type="InterPro" id="IPR036249">
    <property type="entry name" value="Thioredoxin-like_sf"/>
</dbReference>
<keyword evidence="2" id="KW-0201">Cytochrome c-type biogenesis</keyword>
<dbReference type="PROSITE" id="PS51352">
    <property type="entry name" value="THIOREDOXIN_2"/>
    <property type="match status" value="1"/>
</dbReference>
<feature type="domain" description="Thioredoxin" evidence="5">
    <location>
        <begin position="349"/>
        <end position="496"/>
    </location>
</feature>
<evidence type="ECO:0000313" key="6">
    <source>
        <dbReference type="EMBL" id="MBP0903568.1"/>
    </source>
</evidence>
<name>A0ABS4BT30_9FLAO</name>
<dbReference type="InterPro" id="IPR013766">
    <property type="entry name" value="Thioredoxin_domain"/>
</dbReference>
<protein>
    <submittedName>
        <fullName evidence="6">TlpA family protein disulfide reductase</fullName>
    </submittedName>
</protein>
<evidence type="ECO:0000313" key="7">
    <source>
        <dbReference type="Proteomes" id="UP000670776"/>
    </source>
</evidence>
<gene>
    <name evidence="6" type="ORF">J8H85_06990</name>
</gene>
<dbReference type="SUPFAM" id="SSF52833">
    <property type="entry name" value="Thioredoxin-like"/>
    <property type="match status" value="1"/>
</dbReference>
<dbReference type="RefSeq" id="WP_209653907.1">
    <property type="nucleotide sequence ID" value="NZ_JAGJCB010000004.1"/>
</dbReference>
<proteinExistence type="predicted"/>
<dbReference type="Pfam" id="PF13905">
    <property type="entry name" value="Thioredoxin_8"/>
    <property type="match status" value="1"/>
</dbReference>
<evidence type="ECO:0000256" key="4">
    <source>
        <dbReference type="ARBA" id="ARBA00023284"/>
    </source>
</evidence>
<evidence type="ECO:0000256" key="2">
    <source>
        <dbReference type="ARBA" id="ARBA00022748"/>
    </source>
</evidence>
<keyword evidence="7" id="KW-1185">Reference proteome</keyword>
<dbReference type="EMBL" id="JAGJCB010000004">
    <property type="protein sequence ID" value="MBP0903568.1"/>
    <property type="molecule type" value="Genomic_DNA"/>
</dbReference>
<keyword evidence="3" id="KW-1015">Disulfide bond</keyword>
<dbReference type="Gene3D" id="3.40.30.10">
    <property type="entry name" value="Glutaredoxin"/>
    <property type="match status" value="1"/>
</dbReference>
<dbReference type="InterPro" id="IPR050553">
    <property type="entry name" value="Thioredoxin_ResA/DsbE_sf"/>
</dbReference>
<evidence type="ECO:0000256" key="3">
    <source>
        <dbReference type="ARBA" id="ARBA00023157"/>
    </source>
</evidence>
<dbReference type="CDD" id="cd02966">
    <property type="entry name" value="TlpA_like_family"/>
    <property type="match status" value="1"/>
</dbReference>
<organism evidence="6 7">
    <name type="scientific">Mariniflexile gromovii</name>
    <dbReference type="NCBI Taxonomy" id="362523"/>
    <lineage>
        <taxon>Bacteria</taxon>
        <taxon>Pseudomonadati</taxon>
        <taxon>Bacteroidota</taxon>
        <taxon>Flavobacteriia</taxon>
        <taxon>Flavobacteriales</taxon>
        <taxon>Flavobacteriaceae</taxon>
        <taxon>Mariniflexile</taxon>
    </lineage>
</organism>
<comment type="subcellular location">
    <subcellularLocation>
        <location evidence="1">Cell envelope</location>
    </subcellularLocation>
</comment>
<dbReference type="Proteomes" id="UP000670776">
    <property type="component" value="Unassembled WGS sequence"/>
</dbReference>
<keyword evidence="4" id="KW-0676">Redox-active center</keyword>
<sequence length="496" mass="57858">MKQTILIAISLSFILNSFTKRIAPPISKTVTIAGRILNYDKNSGKNAINIYVNDHGQSKQLNYISKIDSTGYFNVKFERDFTQDVLISYRTNFRVIVHPGDSLFITFNGDTNSRNEILKTVTYSGDAAELNTKFSKYNKTYFEMRPNQNVTTNKQKNYTTLEYKHYQDSIKTSREIRRDRFILEHNPDKELLQWINASIELSYYNEILNYPSSHNKLNNIAYADIRVDKTDYNVIKNMPILRKTFLINTESKQFINYFLHYYVYSMSKHVSDSIPIKNYDSLYLNKAIELTSKQPLIQQLVLNEMVNERLNRYDATYYENNQTTINNIIKEDFLIAPLKAHYLETKNKIANPTLAKNITINNVTDKSVKNIWEKILAEGKGKVIYLDCWGTWCAPCIKELPNSKKMMENYKGKNVEFVYLSFKSDKKSWTNVLSENKLEGKHYFLNDAQSTAFANLLNINSYPTYIIIDKEGKIIRSDSSYRPLQQPTEDIINELL</sequence>
<dbReference type="PANTHER" id="PTHR42852">
    <property type="entry name" value="THIOL:DISULFIDE INTERCHANGE PROTEIN DSBE"/>
    <property type="match status" value="1"/>
</dbReference>
<evidence type="ECO:0000256" key="1">
    <source>
        <dbReference type="ARBA" id="ARBA00004196"/>
    </source>
</evidence>
<dbReference type="InterPro" id="IPR012336">
    <property type="entry name" value="Thioredoxin-like_fold"/>
</dbReference>
<reference evidence="6 7" key="1">
    <citation type="submission" date="2021-04" db="EMBL/GenBank/DDBJ databases">
        <title>Mariniflexile gromovii gen. nov., sp. nov., a gliding bacterium isolated from the sea urchin Strongylocentrotus intermedius.</title>
        <authorList>
            <person name="Ko S."/>
            <person name="Le V."/>
            <person name="Ahn C.-Y."/>
            <person name="Oh H.-M."/>
        </authorList>
    </citation>
    <scope>NUCLEOTIDE SEQUENCE [LARGE SCALE GENOMIC DNA]</scope>
    <source>
        <strain evidence="6 7">KCTC 12570</strain>
    </source>
</reference>